<accession>R9PSE9</accession>
<dbReference type="SUPFAM" id="SSF56112">
    <property type="entry name" value="Protein kinase-like (PK-like)"/>
    <property type="match status" value="1"/>
</dbReference>
<reference evidence="2" key="1">
    <citation type="journal article" date="2013" name="Genome Announc.">
        <title>Draft Genome Sequence of Agarivorans albus Strain MKT 106T, an Agarolytic Marine Bacterium.</title>
        <authorList>
            <person name="Yasuike M."/>
            <person name="Nakamura Y."/>
            <person name="Kai W."/>
            <person name="Fujiwara A."/>
            <person name="Fukui Y."/>
            <person name="Satomi M."/>
            <person name="Sano M."/>
        </authorList>
    </citation>
    <scope>NUCLEOTIDE SEQUENCE [LARGE SCALE GENOMIC DNA]</scope>
</reference>
<evidence type="ECO:0000313" key="2">
    <source>
        <dbReference type="EMBL" id="GAD04307.1"/>
    </source>
</evidence>
<sequence length="269" mass="31002">MPNSPLPESIATYLQQHLGNILTVDRFAGGHQHSWLLTTEHERLVLRLNQQQPCYGLDYQREREVLQQLKGQAWIIDLHPLSFKGQFLLYRYQSGEVLSDLSSFSDALWQQLLSIIISLPRLGEGLPKFDMVHYLSRYVGDITAAQAKRFRQLALAWLKEQLWPSGLAFNHHDLHLDNLLLSPKQQLFVLDWEYAASSMQGWDAASVAVRCPVSRQQRQDLVLASQLSEAEFTLLEAAVELLDLAWYWQYQPSLAGLNQRSERWLLAHV</sequence>
<dbReference type="STRING" id="1331007.AALB_4387"/>
<dbReference type="RefSeq" id="WP_016404074.1">
    <property type="nucleotide sequence ID" value="NZ_BARX01000058.1"/>
</dbReference>
<dbReference type="Pfam" id="PF01636">
    <property type="entry name" value="APH"/>
    <property type="match status" value="1"/>
</dbReference>
<dbReference type="InterPro" id="IPR002575">
    <property type="entry name" value="Aminoglycoside_PTrfase"/>
</dbReference>
<feature type="domain" description="Aminoglycoside phosphotransferase" evidence="1">
    <location>
        <begin position="26"/>
        <end position="220"/>
    </location>
</feature>
<keyword evidence="3" id="KW-1185">Reference proteome</keyword>
<gene>
    <name evidence="2" type="ORF">AALB_4387</name>
</gene>
<proteinExistence type="predicted"/>
<organism evidence="2 3">
    <name type="scientific">Agarivorans albus MKT 106</name>
    <dbReference type="NCBI Taxonomy" id="1331007"/>
    <lineage>
        <taxon>Bacteria</taxon>
        <taxon>Pseudomonadati</taxon>
        <taxon>Pseudomonadota</taxon>
        <taxon>Gammaproteobacteria</taxon>
        <taxon>Alteromonadales</taxon>
        <taxon>Alteromonadaceae</taxon>
        <taxon>Agarivorans</taxon>
    </lineage>
</organism>
<dbReference type="InterPro" id="IPR011009">
    <property type="entry name" value="Kinase-like_dom_sf"/>
</dbReference>
<dbReference type="EMBL" id="BARX01000058">
    <property type="protein sequence ID" value="GAD04307.1"/>
    <property type="molecule type" value="Genomic_DNA"/>
</dbReference>
<dbReference type="Gene3D" id="3.90.1200.10">
    <property type="match status" value="1"/>
</dbReference>
<dbReference type="Proteomes" id="UP000014461">
    <property type="component" value="Unassembled WGS sequence"/>
</dbReference>
<evidence type="ECO:0000259" key="1">
    <source>
        <dbReference type="Pfam" id="PF01636"/>
    </source>
</evidence>
<comment type="caution">
    <text evidence="2">The sequence shown here is derived from an EMBL/GenBank/DDBJ whole genome shotgun (WGS) entry which is preliminary data.</text>
</comment>
<dbReference type="AlphaFoldDB" id="R9PSE9"/>
<evidence type="ECO:0000313" key="3">
    <source>
        <dbReference type="Proteomes" id="UP000014461"/>
    </source>
</evidence>
<protein>
    <recommendedName>
        <fullName evidence="1">Aminoglycoside phosphotransferase domain-containing protein</fullName>
    </recommendedName>
</protein>
<name>R9PSE9_AGAAL</name>